<organism evidence="2 3">
    <name type="scientific">Chryseobacterium arthrosphaerae</name>
    <dbReference type="NCBI Taxonomy" id="651561"/>
    <lineage>
        <taxon>Bacteria</taxon>
        <taxon>Pseudomonadati</taxon>
        <taxon>Bacteroidota</taxon>
        <taxon>Flavobacteriia</taxon>
        <taxon>Flavobacteriales</taxon>
        <taxon>Weeksellaceae</taxon>
        <taxon>Chryseobacterium group</taxon>
        <taxon>Chryseobacterium</taxon>
    </lineage>
</organism>
<dbReference type="InterPro" id="IPR029044">
    <property type="entry name" value="Nucleotide-diphossugar_trans"/>
</dbReference>
<dbReference type="PANTHER" id="PTHR22916">
    <property type="entry name" value="GLYCOSYLTRANSFERASE"/>
    <property type="match status" value="1"/>
</dbReference>
<dbReference type="Pfam" id="PF00535">
    <property type="entry name" value="Glycos_transf_2"/>
    <property type="match status" value="1"/>
</dbReference>
<gene>
    <name evidence="2" type="ORF">BBI00_17885</name>
</gene>
<evidence type="ECO:0000259" key="1">
    <source>
        <dbReference type="Pfam" id="PF00535"/>
    </source>
</evidence>
<dbReference type="OrthoDB" id="597270at2"/>
<dbReference type="Proteomes" id="UP000093432">
    <property type="component" value="Unassembled WGS sequence"/>
</dbReference>
<dbReference type="STRING" id="651561.BBI00_17885"/>
<sequence length="290" mass="34354">MNPKISVIVPCYNQAHFLDECLESVVEQTYKDWECIIVNDGSPDNTEDIARKWIEKDSRFQYLYKKNGGLSSARNAGIERANGEWLLFLDCDDVIENKKLEAHSKFFDQNIDIIISGYRYFENSEGIKYKRIFGRDNLLPEVYLNFDDTVDIKQLFKIKNPFVISAPLYHKDIFKAIGSFDERLKSLEDWEFNLRCVLNDFKFQHIGYEDHTKTLIRLHDNSMMRDTEKMNQNYELFLSICYSSPKYIETYGKPIPKTERPQEKKGRKLIRLLIPPIFIILKNKILYRTK</sequence>
<dbReference type="RefSeq" id="WP_065400227.1">
    <property type="nucleotide sequence ID" value="NZ_MAYG01000012.1"/>
</dbReference>
<name>A0A1B8ZJ12_9FLAO</name>
<proteinExistence type="predicted"/>
<dbReference type="Gene3D" id="3.90.550.10">
    <property type="entry name" value="Spore Coat Polysaccharide Biosynthesis Protein SpsA, Chain A"/>
    <property type="match status" value="1"/>
</dbReference>
<protein>
    <recommendedName>
        <fullName evidence="1">Glycosyltransferase 2-like domain-containing protein</fullName>
    </recommendedName>
</protein>
<evidence type="ECO:0000313" key="3">
    <source>
        <dbReference type="Proteomes" id="UP000093432"/>
    </source>
</evidence>
<dbReference type="GO" id="GO:0016758">
    <property type="term" value="F:hexosyltransferase activity"/>
    <property type="evidence" value="ECO:0007669"/>
    <property type="project" value="UniProtKB-ARBA"/>
</dbReference>
<dbReference type="PANTHER" id="PTHR22916:SF3">
    <property type="entry name" value="UDP-GLCNAC:BETAGAL BETA-1,3-N-ACETYLGLUCOSAMINYLTRANSFERASE-LIKE PROTEIN 1"/>
    <property type="match status" value="1"/>
</dbReference>
<dbReference type="SUPFAM" id="SSF53448">
    <property type="entry name" value="Nucleotide-diphospho-sugar transferases"/>
    <property type="match status" value="1"/>
</dbReference>
<evidence type="ECO:0000313" key="2">
    <source>
        <dbReference type="EMBL" id="OCA71580.1"/>
    </source>
</evidence>
<reference evidence="3" key="1">
    <citation type="submission" date="2016-07" db="EMBL/GenBank/DDBJ databases">
        <authorList>
            <person name="Florea S."/>
            <person name="Webb J.S."/>
            <person name="Jaromczyk J."/>
            <person name="Schardl C.L."/>
        </authorList>
    </citation>
    <scope>NUCLEOTIDE SEQUENCE [LARGE SCALE GENOMIC DNA]</scope>
    <source>
        <strain evidence="3">CC-VM-7</strain>
    </source>
</reference>
<dbReference type="AlphaFoldDB" id="A0A1B8ZJ12"/>
<feature type="domain" description="Glycosyltransferase 2-like" evidence="1">
    <location>
        <begin position="6"/>
        <end position="149"/>
    </location>
</feature>
<dbReference type="InterPro" id="IPR001173">
    <property type="entry name" value="Glyco_trans_2-like"/>
</dbReference>
<dbReference type="EMBL" id="MAYG01000012">
    <property type="protein sequence ID" value="OCA71580.1"/>
    <property type="molecule type" value="Genomic_DNA"/>
</dbReference>
<comment type="caution">
    <text evidence="2">The sequence shown here is derived from an EMBL/GenBank/DDBJ whole genome shotgun (WGS) entry which is preliminary data.</text>
</comment>
<accession>A0A1B8ZJ12</accession>